<evidence type="ECO:0000256" key="4">
    <source>
        <dbReference type="ARBA" id="ARBA00022989"/>
    </source>
</evidence>
<feature type="domain" description="OAR" evidence="8">
    <location>
        <begin position="282"/>
        <end position="295"/>
    </location>
</feature>
<feature type="transmembrane region" description="Helical" evidence="7">
    <location>
        <begin position="24"/>
        <end position="49"/>
    </location>
</feature>
<evidence type="ECO:0000256" key="3">
    <source>
        <dbReference type="ARBA" id="ARBA00022692"/>
    </source>
</evidence>
<reference evidence="9 10" key="1">
    <citation type="submission" date="2020-03" db="EMBL/GenBank/DDBJ databases">
        <title>Genomic Encyclopedia of Type Strains, Phase IV (KMG-IV): sequencing the most valuable type-strain genomes for metagenomic binning, comparative biology and taxonomic classification.</title>
        <authorList>
            <person name="Goeker M."/>
        </authorList>
    </citation>
    <scope>NUCLEOTIDE SEQUENCE [LARGE SCALE GENOMIC DNA]</scope>
    <source>
        <strain evidence="9 10">DSM 103870</strain>
    </source>
</reference>
<dbReference type="Pfam" id="PF03631">
    <property type="entry name" value="Virul_fac_BrkB"/>
    <property type="match status" value="1"/>
</dbReference>
<evidence type="ECO:0000256" key="7">
    <source>
        <dbReference type="SAM" id="Phobius"/>
    </source>
</evidence>
<gene>
    <name evidence="9" type="ORF">FHS82_003213</name>
</gene>
<evidence type="ECO:0000256" key="2">
    <source>
        <dbReference type="ARBA" id="ARBA00022475"/>
    </source>
</evidence>
<feature type="transmembrane region" description="Helical" evidence="7">
    <location>
        <begin position="219"/>
        <end position="242"/>
    </location>
</feature>
<evidence type="ECO:0000256" key="5">
    <source>
        <dbReference type="ARBA" id="ARBA00023136"/>
    </source>
</evidence>
<keyword evidence="2" id="KW-1003">Cell membrane</keyword>
<dbReference type="PANTHER" id="PTHR30213:SF0">
    <property type="entry name" value="UPF0761 MEMBRANE PROTEIN YIHY"/>
    <property type="match status" value="1"/>
</dbReference>
<protein>
    <submittedName>
        <fullName evidence="9">Membrane protein</fullName>
    </submittedName>
</protein>
<dbReference type="EMBL" id="JAASQI010000008">
    <property type="protein sequence ID" value="NIJ59358.1"/>
    <property type="molecule type" value="Genomic_DNA"/>
</dbReference>
<keyword evidence="10" id="KW-1185">Reference proteome</keyword>
<evidence type="ECO:0000313" key="9">
    <source>
        <dbReference type="EMBL" id="NIJ59358.1"/>
    </source>
</evidence>
<accession>A0ABX0V2A7</accession>
<dbReference type="InterPro" id="IPR003654">
    <property type="entry name" value="OAR_dom"/>
</dbReference>
<keyword evidence="3 7" id="KW-0812">Transmembrane</keyword>
<evidence type="ECO:0000259" key="8">
    <source>
        <dbReference type="PROSITE" id="PS50803"/>
    </source>
</evidence>
<dbReference type="InterPro" id="IPR017039">
    <property type="entry name" value="Virul_fac_BrkB"/>
</dbReference>
<evidence type="ECO:0000313" key="10">
    <source>
        <dbReference type="Proteomes" id="UP001429580"/>
    </source>
</evidence>
<dbReference type="PROSITE" id="PS50803">
    <property type="entry name" value="OAR"/>
    <property type="match status" value="1"/>
</dbReference>
<feature type="transmembrane region" description="Helical" evidence="7">
    <location>
        <begin position="134"/>
        <end position="159"/>
    </location>
</feature>
<keyword evidence="5 7" id="KW-0472">Membrane</keyword>
<feature type="region of interest" description="Disordered" evidence="6">
    <location>
        <begin position="298"/>
        <end position="322"/>
    </location>
</feature>
<evidence type="ECO:0000256" key="1">
    <source>
        <dbReference type="ARBA" id="ARBA00004651"/>
    </source>
</evidence>
<name>A0ABX0V2A7_9HYPH</name>
<dbReference type="PIRSF" id="PIRSF035875">
    <property type="entry name" value="RNase_BN"/>
    <property type="match status" value="1"/>
</dbReference>
<sequence>MDIVTRLAKLIWMSFRRFDAHDGWAIASHIALSALMSLFPFVILIAALASTFQAEGLADSVTDLMLEAWPQEVAGPIGRELHHVLTIKRGDLLTVGALLALYFSSNGVEALRIGLNRAYDVTETRPWWLTRLEAFAYVIGGAAALIVFSFLVVLGPLLWRTLVEYVPALQPLHGLVFAARFSVATLVIVIALFVGHLWLPSERARRKKDRLLGERRTLLSVLPGVAVTLVLWLVGGTAFGLYLDSFARNYVSTYAGLASGMIVLVFLYMLAAIFIYGAELNASIAALRRKARENAAAQEVPLAPEEAAGETRPAQTRAAASI</sequence>
<feature type="transmembrane region" description="Helical" evidence="7">
    <location>
        <begin position="179"/>
        <end position="199"/>
    </location>
</feature>
<comment type="caution">
    <text evidence="9">The sequence shown here is derived from an EMBL/GenBank/DDBJ whole genome shotgun (WGS) entry which is preliminary data.</text>
</comment>
<organism evidence="9 10">
    <name type="scientific">Pseudochelatococcus lubricantis</name>
    <dbReference type="NCBI Taxonomy" id="1538102"/>
    <lineage>
        <taxon>Bacteria</taxon>
        <taxon>Pseudomonadati</taxon>
        <taxon>Pseudomonadota</taxon>
        <taxon>Alphaproteobacteria</taxon>
        <taxon>Hyphomicrobiales</taxon>
        <taxon>Chelatococcaceae</taxon>
        <taxon>Pseudochelatococcus</taxon>
    </lineage>
</organism>
<keyword evidence="4 7" id="KW-1133">Transmembrane helix</keyword>
<proteinExistence type="predicted"/>
<dbReference type="Proteomes" id="UP001429580">
    <property type="component" value="Unassembled WGS sequence"/>
</dbReference>
<dbReference type="PANTHER" id="PTHR30213">
    <property type="entry name" value="INNER MEMBRANE PROTEIN YHJD"/>
    <property type="match status" value="1"/>
</dbReference>
<comment type="subcellular location">
    <subcellularLocation>
        <location evidence="1">Cell membrane</location>
        <topology evidence="1">Multi-pass membrane protein</topology>
    </subcellularLocation>
</comment>
<evidence type="ECO:0000256" key="6">
    <source>
        <dbReference type="SAM" id="MobiDB-lite"/>
    </source>
</evidence>
<feature type="transmembrane region" description="Helical" evidence="7">
    <location>
        <begin position="254"/>
        <end position="278"/>
    </location>
</feature>